<dbReference type="InterPro" id="IPR036028">
    <property type="entry name" value="SH3-like_dom_sf"/>
</dbReference>
<dbReference type="AlphaFoldDB" id="A0A6S6YZL8"/>
<dbReference type="SMART" id="SM00326">
    <property type="entry name" value="SH3"/>
    <property type="match status" value="2"/>
</dbReference>
<proteinExistence type="predicted"/>
<accession>A0A6S6YZL8</accession>
<evidence type="ECO:0000259" key="2">
    <source>
        <dbReference type="PROSITE" id="PS50002"/>
    </source>
</evidence>
<evidence type="ECO:0000313" key="3">
    <source>
        <dbReference type="EMBL" id="CAB3650758.1"/>
    </source>
</evidence>
<dbReference type="Pfam" id="PF07653">
    <property type="entry name" value="SH3_2"/>
    <property type="match status" value="1"/>
</dbReference>
<keyword evidence="1" id="KW-0728">SH3 domain</keyword>
<reference evidence="3 4" key="1">
    <citation type="submission" date="2020-04" db="EMBL/GenBank/DDBJ databases">
        <authorList>
            <person name="De Canck E."/>
        </authorList>
    </citation>
    <scope>NUCLEOTIDE SEQUENCE [LARGE SCALE GENOMIC DNA]</scope>
    <source>
        <strain evidence="3 4">LMG 26690</strain>
    </source>
</reference>
<dbReference type="PROSITE" id="PS50002">
    <property type="entry name" value="SH3"/>
    <property type="match status" value="1"/>
</dbReference>
<dbReference type="Proteomes" id="UP000494214">
    <property type="component" value="Unassembled WGS sequence"/>
</dbReference>
<gene>
    <name evidence="3" type="ORF">LMG26690_00044</name>
</gene>
<dbReference type="InterPro" id="IPR014593">
    <property type="entry name" value="UCP034961_SH3_2"/>
</dbReference>
<keyword evidence="4" id="KW-1185">Reference proteome</keyword>
<dbReference type="EMBL" id="CADIJM010000001">
    <property type="protein sequence ID" value="CAB3650758.1"/>
    <property type="molecule type" value="Genomic_DNA"/>
</dbReference>
<sequence length="118" mass="13208">MRYVALGQHRSEYPEPITFAQGTLLTVGEQYKGPEGWDNWYFCTTSGHSGGWVPGQIIDRIDAGQGRALRAYTARELDVDEGDELAGSEQLNGWMWCSRLSDGQSGWVPLTLVRKIED</sequence>
<dbReference type="InterPro" id="IPR001452">
    <property type="entry name" value="SH3_domain"/>
</dbReference>
<dbReference type="Gene3D" id="2.30.30.40">
    <property type="entry name" value="SH3 Domains"/>
    <property type="match status" value="2"/>
</dbReference>
<name>A0A6S6YZL8_9BURK</name>
<dbReference type="SUPFAM" id="SSF50044">
    <property type="entry name" value="SH3-domain"/>
    <property type="match status" value="2"/>
</dbReference>
<evidence type="ECO:0000256" key="1">
    <source>
        <dbReference type="ARBA" id="ARBA00022443"/>
    </source>
</evidence>
<dbReference type="RefSeq" id="WP_175121155.1">
    <property type="nucleotide sequence ID" value="NZ_CADIJM010000001.1"/>
</dbReference>
<protein>
    <recommendedName>
        <fullName evidence="2">SH3 domain-containing protein</fullName>
    </recommendedName>
</protein>
<dbReference type="PIRSF" id="PIRSF034961">
    <property type="entry name" value="UCP034961_SH3_2"/>
    <property type="match status" value="1"/>
</dbReference>
<feature type="domain" description="SH3" evidence="2">
    <location>
        <begin position="61"/>
        <end position="118"/>
    </location>
</feature>
<organism evidence="3 4">
    <name type="scientific">Achromobacter animicus</name>
    <dbReference type="NCBI Taxonomy" id="1389935"/>
    <lineage>
        <taxon>Bacteria</taxon>
        <taxon>Pseudomonadati</taxon>
        <taxon>Pseudomonadota</taxon>
        <taxon>Betaproteobacteria</taxon>
        <taxon>Burkholderiales</taxon>
        <taxon>Alcaligenaceae</taxon>
        <taxon>Achromobacter</taxon>
    </lineage>
</organism>
<evidence type="ECO:0000313" key="4">
    <source>
        <dbReference type="Proteomes" id="UP000494214"/>
    </source>
</evidence>